<keyword evidence="4" id="KW-0645">Protease</keyword>
<feature type="region of interest" description="Disordered" evidence="1">
    <location>
        <begin position="422"/>
        <end position="441"/>
    </location>
</feature>
<evidence type="ECO:0000313" key="5">
    <source>
        <dbReference type="Proteomes" id="UP000552045"/>
    </source>
</evidence>
<keyword evidence="5" id="KW-1185">Reference proteome</keyword>
<evidence type="ECO:0000259" key="3">
    <source>
        <dbReference type="Pfam" id="PF00144"/>
    </source>
</evidence>
<feature type="chain" id="PRO_5031559586" evidence="2">
    <location>
        <begin position="31"/>
        <end position="441"/>
    </location>
</feature>
<dbReference type="RefSeq" id="WP_179435266.1">
    <property type="nucleotide sequence ID" value="NZ_BAABLC010000001.1"/>
</dbReference>
<feature type="compositionally biased region" description="Acidic residues" evidence="1">
    <location>
        <begin position="429"/>
        <end position="441"/>
    </location>
</feature>
<dbReference type="Gene3D" id="3.40.710.10">
    <property type="entry name" value="DD-peptidase/beta-lactamase superfamily"/>
    <property type="match status" value="1"/>
</dbReference>
<keyword evidence="2" id="KW-0732">Signal</keyword>
<dbReference type="InterPro" id="IPR001466">
    <property type="entry name" value="Beta-lactam-related"/>
</dbReference>
<dbReference type="SUPFAM" id="SSF56601">
    <property type="entry name" value="beta-lactamase/transpeptidase-like"/>
    <property type="match status" value="1"/>
</dbReference>
<feature type="domain" description="Beta-lactamase-related" evidence="3">
    <location>
        <begin position="53"/>
        <end position="379"/>
    </location>
</feature>
<dbReference type="Pfam" id="PF00144">
    <property type="entry name" value="Beta-lactamase"/>
    <property type="match status" value="1"/>
</dbReference>
<dbReference type="EC" id="3.4.16.4" evidence="4"/>
<dbReference type="PROSITE" id="PS51318">
    <property type="entry name" value="TAT"/>
    <property type="match status" value="1"/>
</dbReference>
<dbReference type="GO" id="GO:0009002">
    <property type="term" value="F:serine-type D-Ala-D-Ala carboxypeptidase activity"/>
    <property type="evidence" value="ECO:0007669"/>
    <property type="project" value="UniProtKB-EC"/>
</dbReference>
<sequence>MHASSSRRARRAAAAAVALALLLSGCTAEAAPAFTPKAQTEADLPADVQGQLQGVVEKAMAATGSSGAIVGVWVPWSGTWVAGLGTSDGSTPVTTDMAFRIGDVTRLMTCDVLYALADREIVSLDDPVTKYVNGVADLTSVSLLDLCNGAAGLGSSEPTLRPGWLTNPNRVWSAKEEASYGLERARVAPGTEYRDSDAGYLILGEALERATDKSAAELIRTYVTAPLGLDDTQLPSRAPAAPSTGPVLNGTYLPPGPEGAGLDCTAPIDVTVSSSSIGFTDSGVVSTIDDLGLYLQAEAAQALRIKDKPARFGSPLPAAADAPSWYQATGGAFLLGTMIGQHGWAPGYLTAGYSDPETGLTVAVVLNNANDMNGLVDLLARQLAAIASKAPAADGATAPEFALPFTAEQYDELITANAVCPLPQPEAEVPADEGEPASDEG</sequence>
<dbReference type="InterPro" id="IPR012338">
    <property type="entry name" value="Beta-lactam/transpept-like"/>
</dbReference>
<evidence type="ECO:0000256" key="1">
    <source>
        <dbReference type="SAM" id="MobiDB-lite"/>
    </source>
</evidence>
<dbReference type="PANTHER" id="PTHR46825">
    <property type="entry name" value="D-ALANYL-D-ALANINE-CARBOXYPEPTIDASE/ENDOPEPTIDASE AMPH"/>
    <property type="match status" value="1"/>
</dbReference>
<dbReference type="PANTHER" id="PTHR46825:SF7">
    <property type="entry name" value="D-ALANYL-D-ALANINE CARBOXYPEPTIDASE"/>
    <property type="match status" value="1"/>
</dbReference>
<evidence type="ECO:0000256" key="2">
    <source>
        <dbReference type="SAM" id="SignalP"/>
    </source>
</evidence>
<dbReference type="InterPro" id="IPR006311">
    <property type="entry name" value="TAT_signal"/>
</dbReference>
<protein>
    <submittedName>
        <fullName evidence="4">D-alanyl-D-alanine carboxypeptidase</fullName>
        <ecNumber evidence="4">3.4.16.4</ecNumber>
    </submittedName>
</protein>
<dbReference type="EMBL" id="JACCBH010000001">
    <property type="protein sequence ID" value="NYD54170.1"/>
    <property type="molecule type" value="Genomic_DNA"/>
</dbReference>
<dbReference type="AlphaFoldDB" id="A0A7Y9EW49"/>
<reference evidence="4 5" key="1">
    <citation type="submission" date="2020-07" db="EMBL/GenBank/DDBJ databases">
        <title>Sequencing the genomes of 1000 actinobacteria strains.</title>
        <authorList>
            <person name="Klenk H.-P."/>
        </authorList>
    </citation>
    <scope>NUCLEOTIDE SEQUENCE [LARGE SCALE GENOMIC DNA]</scope>
    <source>
        <strain evidence="4 5">DSM 22185</strain>
    </source>
</reference>
<comment type="caution">
    <text evidence="4">The sequence shown here is derived from an EMBL/GenBank/DDBJ whole genome shotgun (WGS) entry which is preliminary data.</text>
</comment>
<evidence type="ECO:0000313" key="4">
    <source>
        <dbReference type="EMBL" id="NYD54170.1"/>
    </source>
</evidence>
<gene>
    <name evidence="4" type="ORF">BKA02_001225</name>
</gene>
<organism evidence="4 5">
    <name type="scientific">Microbacterium pseudoresistens</name>
    <dbReference type="NCBI Taxonomy" id="640634"/>
    <lineage>
        <taxon>Bacteria</taxon>
        <taxon>Bacillati</taxon>
        <taxon>Actinomycetota</taxon>
        <taxon>Actinomycetes</taxon>
        <taxon>Micrococcales</taxon>
        <taxon>Microbacteriaceae</taxon>
        <taxon>Microbacterium</taxon>
    </lineage>
</organism>
<dbReference type="InterPro" id="IPR050491">
    <property type="entry name" value="AmpC-like"/>
</dbReference>
<dbReference type="PROSITE" id="PS51257">
    <property type="entry name" value="PROKAR_LIPOPROTEIN"/>
    <property type="match status" value="1"/>
</dbReference>
<accession>A0A7Y9EW49</accession>
<keyword evidence="4" id="KW-0378">Hydrolase</keyword>
<name>A0A7Y9EW49_9MICO</name>
<dbReference type="Proteomes" id="UP000552045">
    <property type="component" value="Unassembled WGS sequence"/>
</dbReference>
<keyword evidence="4" id="KW-0121">Carboxypeptidase</keyword>
<proteinExistence type="predicted"/>
<feature type="signal peptide" evidence="2">
    <location>
        <begin position="1"/>
        <end position="30"/>
    </location>
</feature>